<name>A0A6J7IR05_9ZZZZ</name>
<dbReference type="NCBIfam" id="TIGR01451">
    <property type="entry name" value="B_ant_repeat"/>
    <property type="match status" value="5"/>
</dbReference>
<feature type="domain" description="DUF11" evidence="2">
    <location>
        <begin position="664"/>
        <end position="781"/>
    </location>
</feature>
<dbReference type="InterPro" id="IPR047589">
    <property type="entry name" value="DUF11_rpt"/>
</dbReference>
<feature type="compositionally biased region" description="Low complexity" evidence="1">
    <location>
        <begin position="1480"/>
        <end position="1494"/>
    </location>
</feature>
<dbReference type="EMBL" id="CAFBMK010000175">
    <property type="protein sequence ID" value="CAB4932684.1"/>
    <property type="molecule type" value="Genomic_DNA"/>
</dbReference>
<feature type="region of interest" description="Disordered" evidence="1">
    <location>
        <begin position="1459"/>
        <end position="1495"/>
    </location>
</feature>
<dbReference type="Gene3D" id="2.60.40.10">
    <property type="entry name" value="Immunoglobulins"/>
    <property type="match status" value="4"/>
</dbReference>
<evidence type="ECO:0000259" key="2">
    <source>
        <dbReference type="Pfam" id="PF01345"/>
    </source>
</evidence>
<feature type="domain" description="DUF11" evidence="2">
    <location>
        <begin position="536"/>
        <end position="656"/>
    </location>
</feature>
<reference evidence="3" key="1">
    <citation type="submission" date="2020-05" db="EMBL/GenBank/DDBJ databases">
        <authorList>
            <person name="Chiriac C."/>
            <person name="Salcher M."/>
            <person name="Ghai R."/>
            <person name="Kavagutti S V."/>
        </authorList>
    </citation>
    <scope>NUCLEOTIDE SEQUENCE</scope>
</reference>
<feature type="compositionally biased region" description="Low complexity" evidence="1">
    <location>
        <begin position="648"/>
        <end position="659"/>
    </location>
</feature>
<sequence>MTSSLASGPTRPSLVGTGSVIRRSPVALLALLAALVVAGMGFAAASAEAADRNFAPRFTANDTGDIDIFGNTLMTCPAAAPGCTAAQQAGVSTVANSTTQNNAYVMQYVDVDGDATTFNSSRSTVTLPAGSQVLFAGLYWGARTAAGSGGSAARNIPARNTVKFKAPGAAAYTSMTADTLDDGSGGIYQGFADVTDEVKAGGNGQYTVADVQASTGADTLAGWSLVIAYRDTTQPARNLSVFDGIKSISSGASGTISVSGFTTPPAGDVRTRVGFVNYEGDGGIVGDSASLNGTTLSDAQHPATNFFNSRSSRDGVLRTATDPNYPNQLGIEQSILLANGILGNNATSATISLTSSGDVYAPGVVTFATELYAPKVEQTKTVTDVNGGLVEQGDTLRYTISGTNTGQDGATNFILRDPIPTNTTYVPGTLRISPTTGGTTTAAATDASGDDRAEYDAANRRIVARLGTGSTATAGGSIAPNVSYATTFDVVVGGPNPGVASNTTITNVATATFASASLGTPLTAQSTATATVKSPDLTITKTGSGAIVRGAPYDYSIVVRNAGDAKTQGTVTVTDTLPTGLSFRGATPVSGAGWSCTVSGTTFTCTRTDALAAGTAYPALTLNTTVAANAPATIANTATVSGGGDGTPGNNTGTATNNPASSADLAVEKTADTGSVAVGGNVTYTLKVTNNGTSDSTGSVLSDTLPAGLTYVSSDAACTGSASASAVTCTVGPLAANASKSFTVVASPARGTAGTTLRNTVSVSGNEPDPTAGNNTASRTVDVKPVDLQITNTIQGDPATLSPNTTYTWVVGVSNQGGSPATSSVVRFDVPDGTTVAAGLDPRCTVAGGVITCNLGTIAPGVTIAPLQIPLTTAANPPASIDTVASVTTTENDIDLSNNTASTSTPVVQSVDLGVTLGADPGTVKPGDEVKLTATVTNNGPATPQNPTVTIAVPTGTTFVRADPGCTANAAGTLVTCILTPGELDSGESVTRTVVVKAGDDAGTTITTRAAVDTTSPDTDPSNDTATLVVPVVRPVDLSVTKTASATQAKPGDRVVYTLTARNAGPGASRDSVVTDTLPAGTTFVSSDDAACSVAGRTVTCDYGTIPAGESRQARITVSVDPISTTLNPNATHQYDVVKKEETLDVPPNSTGTVTARCDAGYVATDGSVLLKSTDQDTGSFGDTRVTQSRATDDGTGWVGTALNSTSGRLQATVNVVCLRRTVEDTGHTHQIIVSDPITAVRGSGRQDVLLTCGPGRVAIAPGYSFVDGSGRLLASRAEGTGWRFVVDASDAAGVELEVRCLSTTLTTANGHTHDLVFDTKADTVDVAPSQNTNDRTTATLTCTDGKGIVASTTYDPSLVTLGNEPQPVSRVFSFYNPSNATQTADIGLLCLGTRTSGEMAVNDVVNTATVTTSSPDSSAANDTASATFRATAASGSTDLAPTIPTPVAPVPFAPPAAPVAPAPDPAASAAAPSAPAPSAPTTTTSRTSVLSSSLRVTGTTSKASVAVPVRCTTACTGTAQLVATSALRSAGITKGAVLATASVKLVGGKKSTLRLVAKGKVAKALKRGGVKRAKLVLRTGKGTQVVKTVRLVLR</sequence>
<organism evidence="3">
    <name type="scientific">freshwater metagenome</name>
    <dbReference type="NCBI Taxonomy" id="449393"/>
    <lineage>
        <taxon>unclassified sequences</taxon>
        <taxon>metagenomes</taxon>
        <taxon>ecological metagenomes</taxon>
    </lineage>
</organism>
<proteinExistence type="predicted"/>
<dbReference type="Gene3D" id="2.60.40.740">
    <property type="match status" value="2"/>
</dbReference>
<gene>
    <name evidence="3" type="ORF">UFOPK3564_02466</name>
</gene>
<dbReference type="InterPro" id="IPR013783">
    <property type="entry name" value="Ig-like_fold"/>
</dbReference>
<evidence type="ECO:0000256" key="1">
    <source>
        <dbReference type="SAM" id="MobiDB-lite"/>
    </source>
</evidence>
<feature type="domain" description="DUF11" evidence="2">
    <location>
        <begin position="1037"/>
        <end position="1128"/>
    </location>
</feature>
<feature type="region of interest" description="Disordered" evidence="1">
    <location>
        <begin position="639"/>
        <end position="659"/>
    </location>
</feature>
<dbReference type="PANTHER" id="PTHR34819">
    <property type="entry name" value="LARGE CYSTEINE-RICH PERIPLASMIC PROTEIN OMCB"/>
    <property type="match status" value="1"/>
</dbReference>
<dbReference type="PANTHER" id="PTHR34819:SF3">
    <property type="entry name" value="CELL SURFACE PROTEIN"/>
    <property type="match status" value="1"/>
</dbReference>
<dbReference type="InterPro" id="IPR051172">
    <property type="entry name" value="Chlamydia_OmcB"/>
</dbReference>
<feature type="domain" description="DUF11" evidence="2">
    <location>
        <begin position="787"/>
        <end position="904"/>
    </location>
</feature>
<feature type="domain" description="DUF11" evidence="2">
    <location>
        <begin position="912"/>
        <end position="1028"/>
    </location>
</feature>
<accession>A0A6J7IR05</accession>
<evidence type="ECO:0000313" key="3">
    <source>
        <dbReference type="EMBL" id="CAB4932684.1"/>
    </source>
</evidence>
<protein>
    <submittedName>
        <fullName evidence="3">Unannotated protein</fullName>
    </submittedName>
</protein>
<dbReference type="Pfam" id="PF01345">
    <property type="entry name" value="DUF11"/>
    <property type="match status" value="5"/>
</dbReference>
<dbReference type="InterPro" id="IPR001434">
    <property type="entry name" value="OmcB-like_DUF11"/>
</dbReference>